<dbReference type="EMBL" id="ABIB01000002">
    <property type="protein sequence ID" value="EDP97183.1"/>
    <property type="molecule type" value="Genomic_DNA"/>
</dbReference>
<comment type="caution">
    <text evidence="1">The sequence shown here is derived from an EMBL/GenBank/DDBJ whole genome shotgun (WGS) entry which is preliminary data.</text>
</comment>
<evidence type="ECO:0000313" key="2">
    <source>
        <dbReference type="Proteomes" id="UP000002945"/>
    </source>
</evidence>
<dbReference type="OrthoDB" id="798985at2"/>
<dbReference type="STRING" id="391587.KAOT1_18512"/>
<proteinExistence type="predicted"/>
<organism evidence="1 2">
    <name type="scientific">Kordia algicida OT-1</name>
    <dbReference type="NCBI Taxonomy" id="391587"/>
    <lineage>
        <taxon>Bacteria</taxon>
        <taxon>Pseudomonadati</taxon>
        <taxon>Bacteroidota</taxon>
        <taxon>Flavobacteriia</taxon>
        <taxon>Flavobacteriales</taxon>
        <taxon>Flavobacteriaceae</taxon>
        <taxon>Kordia</taxon>
    </lineage>
</organism>
<name>A9DNG1_9FLAO</name>
<evidence type="ECO:0000313" key="1">
    <source>
        <dbReference type="EMBL" id="EDP97183.1"/>
    </source>
</evidence>
<dbReference type="AlphaFoldDB" id="A9DNG1"/>
<accession>A9DNG1</accession>
<dbReference type="HOGENOM" id="CLU_1553246_0_0_10"/>
<reference evidence="1 2" key="1">
    <citation type="journal article" date="2011" name="J. Bacteriol.">
        <title>Genome sequence of the algicidal bacterium Kordia algicida OT-1.</title>
        <authorList>
            <person name="Lee H.S."/>
            <person name="Kang S.G."/>
            <person name="Kwon K.K."/>
            <person name="Lee J.H."/>
            <person name="Kim S.J."/>
        </authorList>
    </citation>
    <scope>NUCLEOTIDE SEQUENCE [LARGE SCALE GENOMIC DNA]</scope>
    <source>
        <strain evidence="1 2">OT-1</strain>
    </source>
</reference>
<dbReference type="Proteomes" id="UP000002945">
    <property type="component" value="Unassembled WGS sequence"/>
</dbReference>
<protein>
    <submittedName>
        <fullName evidence="1">Uncharacterized protein</fullName>
    </submittedName>
</protein>
<dbReference type="RefSeq" id="WP_007096234.1">
    <property type="nucleotide sequence ID" value="NZ_CP142125.1"/>
</dbReference>
<gene>
    <name evidence="1" type="ORF">KAOT1_18512</name>
</gene>
<sequence>MDIEELILLPEHSQLLVMNSWRHEILHEQRNIIIAEALNSCTVHKGFKLLGYLITNRRLFLIGSSEVTPFQEVLQYFYHQVSLGIINYKKMLNLYHDDTYLLPKNTDELFTKYPFYNVYIRNLITGKEVNSKYYDPRLSRLKNYIHNHKYSSAVDYAGGKSPVIVDTSAIII</sequence>
<keyword evidence="2" id="KW-1185">Reference proteome</keyword>